<evidence type="ECO:0000256" key="1">
    <source>
        <dbReference type="ARBA" id="ARBA00022729"/>
    </source>
</evidence>
<dbReference type="NCBIfam" id="TIGR02795">
    <property type="entry name" value="tol_pal_ybgF"/>
    <property type="match status" value="1"/>
</dbReference>
<dbReference type="EMBL" id="JAPHEG010000001">
    <property type="protein sequence ID" value="MDF2952852.1"/>
    <property type="molecule type" value="Genomic_DNA"/>
</dbReference>
<accession>A0AAE3NYS2</accession>
<dbReference type="HAMAP" id="MF_02066">
    <property type="entry name" value="CpoB"/>
    <property type="match status" value="1"/>
</dbReference>
<evidence type="ECO:0000256" key="3">
    <source>
        <dbReference type="SAM" id="Coils"/>
    </source>
</evidence>
<dbReference type="Proteomes" id="UP001144110">
    <property type="component" value="Unassembled WGS sequence"/>
</dbReference>
<sequence>MKKVFLILFLLLPLIMAGCVASQDEIQTLKIKVINLETTLNKQIQKYTEIEKKLNELNKKVTNLEVKISKDVLVDIKTQIFSELEEIKNEQALLSSQLEDLRFSQEAEKKEFTNQLEDLSTRTQALELRMKEIEKKLSITSEAVSNETLPASNATLLSNATSITPEKATNATNATAPQPQKPEEKPLNEAELYEKAYSCYQKGDFKNARKLFEEYIKRFPKGKWIGQAYFWIGESYFKEKEYEEAILSYQKLIELPGWHPLKPTAMFNQAKAFKALGDTEAYKLLLKKVINNYPNSKEAEIAKNLLK</sequence>
<dbReference type="InterPro" id="IPR039565">
    <property type="entry name" value="BamD-like"/>
</dbReference>
<keyword evidence="7" id="KW-0131">Cell cycle</keyword>
<feature type="coiled-coil region" evidence="3">
    <location>
        <begin position="26"/>
        <end position="67"/>
    </location>
</feature>
<feature type="region of interest" description="Disordered" evidence="4">
    <location>
        <begin position="164"/>
        <end position="187"/>
    </location>
</feature>
<evidence type="ECO:0000313" key="7">
    <source>
        <dbReference type="EMBL" id="MDF2952852.1"/>
    </source>
</evidence>
<dbReference type="InterPro" id="IPR014162">
    <property type="entry name" value="CpoB_C"/>
</dbReference>
<feature type="domain" description="Outer membrane lipoprotein BamD-like" evidence="6">
    <location>
        <begin position="189"/>
        <end position="268"/>
    </location>
</feature>
<name>A0AAE3NYS2_9BACT</name>
<feature type="coiled-coil region" evidence="3">
    <location>
        <begin position="109"/>
        <end position="136"/>
    </location>
</feature>
<dbReference type="Gene3D" id="1.25.40.10">
    <property type="entry name" value="Tetratricopeptide repeat domain"/>
    <property type="match status" value="1"/>
</dbReference>
<comment type="caution">
    <text evidence="7">The sequence shown here is derived from an EMBL/GenBank/DDBJ whole genome shotgun (WGS) entry which is preliminary data.</text>
</comment>
<dbReference type="Pfam" id="PF13525">
    <property type="entry name" value="YfiO"/>
    <property type="match status" value="1"/>
</dbReference>
<dbReference type="SUPFAM" id="SSF48452">
    <property type="entry name" value="TPR-like"/>
    <property type="match status" value="1"/>
</dbReference>
<feature type="chain" id="PRO_5041919032" evidence="5">
    <location>
        <begin position="22"/>
        <end position="307"/>
    </location>
</feature>
<keyword evidence="3" id="KW-0175">Coiled coil</keyword>
<feature type="signal peptide" evidence="5">
    <location>
        <begin position="1"/>
        <end position="21"/>
    </location>
</feature>
<dbReference type="SMART" id="SM00028">
    <property type="entry name" value="TPR"/>
    <property type="match status" value="3"/>
</dbReference>
<organism evidence="7 8">
    <name type="scientific">Candidatus Thermodesulfobacterium syntrophicum</name>
    <dbReference type="NCBI Taxonomy" id="3060442"/>
    <lineage>
        <taxon>Bacteria</taxon>
        <taxon>Pseudomonadati</taxon>
        <taxon>Thermodesulfobacteriota</taxon>
        <taxon>Thermodesulfobacteria</taxon>
        <taxon>Thermodesulfobacteriales</taxon>
        <taxon>Thermodesulfobacteriaceae</taxon>
        <taxon>Thermodesulfobacterium</taxon>
    </lineage>
</organism>
<evidence type="ECO:0000259" key="6">
    <source>
        <dbReference type="Pfam" id="PF13525"/>
    </source>
</evidence>
<protein>
    <submittedName>
        <fullName evidence="7">Cell division protein CpoB</fullName>
    </submittedName>
</protein>
<dbReference type="InterPro" id="IPR034706">
    <property type="entry name" value="CpoB"/>
</dbReference>
<keyword evidence="1 5" id="KW-0732">Signal</keyword>
<gene>
    <name evidence="7" type="ORF">OD816_000097</name>
</gene>
<dbReference type="InterPro" id="IPR011990">
    <property type="entry name" value="TPR-like_helical_dom_sf"/>
</dbReference>
<dbReference type="AlphaFoldDB" id="A0AAE3NYS2"/>
<reference evidence="7" key="1">
    <citation type="submission" date="2022-11" db="EMBL/GenBank/DDBJ databases">
        <title>Candidatus Alkanophaga archaea from heated hydrothermal vent sediment oxidize petroleum alkanes.</title>
        <authorList>
            <person name="Zehnle H."/>
            <person name="Laso-Perez R."/>
            <person name="Lipp J."/>
            <person name="Teske A."/>
            <person name="Wegener G."/>
        </authorList>
    </citation>
    <scope>NUCLEOTIDE SEQUENCE</scope>
    <source>
        <strain evidence="7">MCA70</strain>
    </source>
</reference>
<evidence type="ECO:0000256" key="5">
    <source>
        <dbReference type="SAM" id="SignalP"/>
    </source>
</evidence>
<dbReference type="PROSITE" id="PS50005">
    <property type="entry name" value="TPR"/>
    <property type="match status" value="1"/>
</dbReference>
<evidence type="ECO:0000256" key="4">
    <source>
        <dbReference type="SAM" id="MobiDB-lite"/>
    </source>
</evidence>
<dbReference type="PROSITE" id="PS51257">
    <property type="entry name" value="PROKAR_LIPOPROTEIN"/>
    <property type="match status" value="1"/>
</dbReference>
<keyword evidence="7" id="KW-0132">Cell division</keyword>
<proteinExistence type="inferred from homology"/>
<keyword evidence="2" id="KW-0802">TPR repeat</keyword>
<evidence type="ECO:0000313" key="8">
    <source>
        <dbReference type="Proteomes" id="UP001144110"/>
    </source>
</evidence>
<dbReference type="InterPro" id="IPR019734">
    <property type="entry name" value="TPR_rpt"/>
</dbReference>
<evidence type="ECO:0000256" key="2">
    <source>
        <dbReference type="PROSITE-ProRule" id="PRU00339"/>
    </source>
</evidence>
<dbReference type="GO" id="GO:0051301">
    <property type="term" value="P:cell division"/>
    <property type="evidence" value="ECO:0007669"/>
    <property type="project" value="UniProtKB-KW"/>
</dbReference>
<feature type="repeat" description="TPR" evidence="2">
    <location>
        <begin position="226"/>
        <end position="259"/>
    </location>
</feature>